<dbReference type="InterPro" id="IPR027417">
    <property type="entry name" value="P-loop_NTPase"/>
</dbReference>
<dbReference type="PANTHER" id="PTHR16305">
    <property type="entry name" value="TESTICULAR SOLUBLE ADENYLYL CYCLASE"/>
    <property type="match status" value="1"/>
</dbReference>
<dbReference type="Pfam" id="PF13191">
    <property type="entry name" value="AAA_16"/>
    <property type="match status" value="1"/>
</dbReference>
<dbReference type="SUPFAM" id="SSF48452">
    <property type="entry name" value="TPR-like"/>
    <property type="match status" value="1"/>
</dbReference>
<dbReference type="Gene3D" id="3.40.50.300">
    <property type="entry name" value="P-loop containing nucleotide triphosphate hydrolases"/>
    <property type="match status" value="1"/>
</dbReference>
<sequence>MPRKARAAEAAPASARAPAPAPAPDQDRGRDRVRSRTLALAPDPGRGKSRPPARQPPAAGRGARDPGARALVGGVRDAIISAASSAAHGILSGVETRSVSPVFVGRADELGVLQDTLAGATRGEPQALLVGGEAGVGKTRLIEEFAASAARADAAVALGGCVEIGAEGLPFAPFSSALRALRRLLPEEFAEAAAGQEEELARLLPELGEARRGPRGDEAGMARLFELTARLLERVAARRTVVLVLEDLHWADASTRNLLAYLLRTLRTGRLVVLASYRSDDIHRRHPLRPLLAELDRLRTVRRIELGRFNRAEVERQIAGIIAAEPDPARVDDIFARSDGNAFFVEELAVVVHEGGCQGLTDSLRDLLLVRVERLPEAAQRVARIVAEGGSTVEHRLLAAVAGLAEEDLIETLRAAVGANLLLATPDGDGYHFRHSLVREAVSDDLLPGERSRINRRYAQALEAEPTLVPADQRAARLASYWYHAHDAAKALPAVLDAAVEARRRHAHAERLRLLERAMELWDVAPGAVRAALRPVDYAEVYPACGCDPATTPLRYLDLMAEAAVAGRLSGERERALKITKRALRLLEEEQDLPAVSSSCSGTGDPLRAAWFWVQRSRLMQNTARGDGWRELGTAQELVRGLPPSEVHAEVLAAVANWSMLHVPGPEALSAAERAVEYARMMGARDIEFNARLTLGGLLVDAGDIDAGLARMYEVKEQAADLGYTCVTGRVHVNLPSHLEGIGRSRDAVEVLREGLGLTRKLGLADNEAWVWGNLGESLYSLGCWDEAAEAGTASERVGQSAKPRGFRATIHATLALARGDLPEAGRQLVAAREYFGSHDAMPQHELKLVRLAVGIAAEEGRLDDARAALEGALTMGFPPGTHRYGWPLLRAAAGAEADALERPAAEPGRAGALERIRTSAKRLATRVPVWQAYELWVRAELRRAEGRDTPEDWSETVTAFEALDRPYDLARVRYRLAARLLATGGGEEARERATELLRLAGTVAGHLGARPLAGAVARLAQRARLTPTRDQEPAVLDPAESLGLTHRERDVLRLVAAGRSNRQIAEELFISPKTASVHVSNILAKLGVSGRGEAAALAHRLRLFPSDPSAVPTAR</sequence>
<evidence type="ECO:0000313" key="5">
    <source>
        <dbReference type="EMBL" id="QEV43458.1"/>
    </source>
</evidence>
<evidence type="ECO:0000256" key="2">
    <source>
        <dbReference type="ARBA" id="ARBA00022840"/>
    </source>
</evidence>
<dbReference type="CDD" id="cd06170">
    <property type="entry name" value="LuxR_C_like"/>
    <property type="match status" value="1"/>
</dbReference>
<accession>A0A5P2WD79</accession>
<dbReference type="PRINTS" id="PR00038">
    <property type="entry name" value="HTHLUXR"/>
</dbReference>
<dbReference type="InterPro" id="IPR011990">
    <property type="entry name" value="TPR-like_helical_dom_sf"/>
</dbReference>
<name>A0A5P2WD79_9ACTN</name>
<dbReference type="SUPFAM" id="SSF52540">
    <property type="entry name" value="P-loop containing nucleoside triphosphate hydrolases"/>
    <property type="match status" value="1"/>
</dbReference>
<dbReference type="GO" id="GO:0006355">
    <property type="term" value="P:regulation of DNA-templated transcription"/>
    <property type="evidence" value="ECO:0007669"/>
    <property type="project" value="InterPro"/>
</dbReference>
<dbReference type="InterPro" id="IPR036388">
    <property type="entry name" value="WH-like_DNA-bd_sf"/>
</dbReference>
<dbReference type="GO" id="GO:0005524">
    <property type="term" value="F:ATP binding"/>
    <property type="evidence" value="ECO:0007669"/>
    <property type="project" value="UniProtKB-KW"/>
</dbReference>
<dbReference type="SUPFAM" id="SSF46894">
    <property type="entry name" value="C-terminal effector domain of the bipartite response regulators"/>
    <property type="match status" value="1"/>
</dbReference>
<feature type="compositionally biased region" description="Low complexity" evidence="3">
    <location>
        <begin position="8"/>
        <end position="18"/>
    </location>
</feature>
<evidence type="ECO:0000259" key="4">
    <source>
        <dbReference type="PROSITE" id="PS50043"/>
    </source>
</evidence>
<protein>
    <submittedName>
        <fullName evidence="5">Helix-turn-helix transcriptional regulator</fullName>
    </submittedName>
</protein>
<keyword evidence="1" id="KW-0547">Nucleotide-binding</keyword>
<dbReference type="SMART" id="SM00421">
    <property type="entry name" value="HTH_LUXR"/>
    <property type="match status" value="1"/>
</dbReference>
<dbReference type="PROSITE" id="PS50043">
    <property type="entry name" value="HTH_LUXR_2"/>
    <property type="match status" value="1"/>
</dbReference>
<dbReference type="Gene3D" id="1.25.40.10">
    <property type="entry name" value="Tetratricopeptide repeat domain"/>
    <property type="match status" value="1"/>
</dbReference>
<evidence type="ECO:0000256" key="1">
    <source>
        <dbReference type="ARBA" id="ARBA00022741"/>
    </source>
</evidence>
<dbReference type="Gene3D" id="1.10.10.10">
    <property type="entry name" value="Winged helix-like DNA-binding domain superfamily/Winged helix DNA-binding domain"/>
    <property type="match status" value="1"/>
</dbReference>
<dbReference type="PANTHER" id="PTHR16305:SF35">
    <property type="entry name" value="TRANSCRIPTIONAL ACTIVATOR DOMAIN"/>
    <property type="match status" value="1"/>
</dbReference>
<organism evidence="5 6">
    <name type="scientific">Streptomyces nodosus</name>
    <dbReference type="NCBI Taxonomy" id="40318"/>
    <lineage>
        <taxon>Bacteria</taxon>
        <taxon>Bacillati</taxon>
        <taxon>Actinomycetota</taxon>
        <taxon>Actinomycetes</taxon>
        <taxon>Kitasatosporales</taxon>
        <taxon>Streptomycetaceae</taxon>
        <taxon>Streptomyces</taxon>
    </lineage>
</organism>
<dbReference type="InterPro" id="IPR041664">
    <property type="entry name" value="AAA_16"/>
</dbReference>
<feature type="compositionally biased region" description="Basic and acidic residues" evidence="3">
    <location>
        <begin position="25"/>
        <end position="34"/>
    </location>
</feature>
<feature type="compositionally biased region" description="Low complexity" evidence="3">
    <location>
        <begin position="50"/>
        <end position="61"/>
    </location>
</feature>
<evidence type="ECO:0000256" key="3">
    <source>
        <dbReference type="SAM" id="MobiDB-lite"/>
    </source>
</evidence>
<dbReference type="EMBL" id="CP023747">
    <property type="protein sequence ID" value="QEV43458.1"/>
    <property type="molecule type" value="Genomic_DNA"/>
</dbReference>
<dbReference type="SMART" id="SM00382">
    <property type="entry name" value="AAA"/>
    <property type="match status" value="1"/>
</dbReference>
<dbReference type="InterPro" id="IPR003593">
    <property type="entry name" value="AAA+_ATPase"/>
</dbReference>
<dbReference type="Pfam" id="PF00196">
    <property type="entry name" value="GerE"/>
    <property type="match status" value="1"/>
</dbReference>
<dbReference type="InterPro" id="IPR000792">
    <property type="entry name" value="Tscrpt_reg_LuxR_C"/>
</dbReference>
<dbReference type="InterPro" id="IPR016032">
    <property type="entry name" value="Sig_transdc_resp-reg_C-effctor"/>
</dbReference>
<keyword evidence="2" id="KW-0067">ATP-binding</keyword>
<dbReference type="AlphaFoldDB" id="A0A5P2WD79"/>
<evidence type="ECO:0000313" key="6">
    <source>
        <dbReference type="Proteomes" id="UP000325763"/>
    </source>
</evidence>
<feature type="domain" description="HTH luxR-type" evidence="4">
    <location>
        <begin position="1038"/>
        <end position="1103"/>
    </location>
</feature>
<reference evidence="5 6" key="1">
    <citation type="submission" date="2017-09" db="EMBL/GenBank/DDBJ databases">
        <title>Streptomyces genome completion.</title>
        <authorList>
            <person name="Lee N."/>
            <person name="Cho B.-K."/>
        </authorList>
    </citation>
    <scope>NUCLEOTIDE SEQUENCE [LARGE SCALE GENOMIC DNA]</scope>
    <source>
        <strain evidence="5 6">ATCC 14899</strain>
    </source>
</reference>
<proteinExistence type="predicted"/>
<dbReference type="KEGG" id="snq:CP978_23655"/>
<dbReference type="Proteomes" id="UP000325763">
    <property type="component" value="Chromosome"/>
</dbReference>
<dbReference type="GO" id="GO:0004016">
    <property type="term" value="F:adenylate cyclase activity"/>
    <property type="evidence" value="ECO:0007669"/>
    <property type="project" value="TreeGrafter"/>
</dbReference>
<gene>
    <name evidence="5" type="ORF">CP978_23655</name>
</gene>
<dbReference type="GO" id="GO:0003677">
    <property type="term" value="F:DNA binding"/>
    <property type="evidence" value="ECO:0007669"/>
    <property type="project" value="InterPro"/>
</dbReference>
<dbReference type="GO" id="GO:0005737">
    <property type="term" value="C:cytoplasm"/>
    <property type="evidence" value="ECO:0007669"/>
    <property type="project" value="TreeGrafter"/>
</dbReference>
<feature type="region of interest" description="Disordered" evidence="3">
    <location>
        <begin position="1"/>
        <end position="68"/>
    </location>
</feature>